<dbReference type="EMBL" id="VWSE01000006">
    <property type="protein sequence ID" value="KAB0287986.1"/>
    <property type="molecule type" value="Genomic_DNA"/>
</dbReference>
<dbReference type="Gene3D" id="2.60.120.600">
    <property type="entry name" value="Domain of unknown function DUF1214, C-terminal domain"/>
    <property type="match status" value="1"/>
</dbReference>
<dbReference type="SUPFAM" id="SSF160935">
    <property type="entry name" value="VPA0735-like"/>
    <property type="match status" value="1"/>
</dbReference>
<dbReference type="RefSeq" id="WP_150869804.1">
    <property type="nucleotide sequence ID" value="NZ_VWSE01000006.1"/>
</dbReference>
<dbReference type="AlphaFoldDB" id="A0A5N3R0R7"/>
<proteinExistence type="predicted"/>
<reference evidence="3 4" key="1">
    <citation type="submission" date="2019-09" db="EMBL/GenBank/DDBJ databases">
        <title>Whole genome sequence of Vibrio fortis.</title>
        <authorList>
            <person name="Das S.K."/>
        </authorList>
    </citation>
    <scope>NUCLEOTIDE SEQUENCE [LARGE SCALE GENOMIC DNA]</scope>
    <source>
        <strain evidence="3 4">AN60</strain>
    </source>
</reference>
<dbReference type="Proteomes" id="UP000326789">
    <property type="component" value="Unassembled WGS sequence"/>
</dbReference>
<evidence type="ECO:0000313" key="3">
    <source>
        <dbReference type="EMBL" id="KAB0287986.1"/>
    </source>
</evidence>
<accession>A0A5N3R0R7</accession>
<evidence type="ECO:0000259" key="2">
    <source>
        <dbReference type="Pfam" id="PF06742"/>
    </source>
</evidence>
<sequence length="381" mass="41998">MKKTTLAVLVAVTSLGAVAATPAYEANPDLYSAESIELMSAIDSSGWAVNPEDHGMTAQEFIHQEARFFINNFVNNFQAGWNNPHHFRQLNQVGDTWVVTPALDHLYSVGGIDTSKPFSITVPSNGDKFQSLHIQTSNHTIPVYEVEAGTYHFTPDMFDTRFVAFGVRLATDGTEEDMARLRVLQDQIVITGGGDGEGFVGPDMERMLKVRGALMEGYNNHLSVAQEKHVEWNIKDVTNWEGLTYANAGAWGLSPHDTAMYPVYALNGAEGNTCYTATYRAPKSVDPRGYYSITVYGEDKFLMTNENNIVSTNQGLTTNENGTFTVVFGGEKCGSYAAENNVNYAATPADNWGFTLRVYLPDVADVQDWEANMPEIKPLNI</sequence>
<dbReference type="InterPro" id="IPR010621">
    <property type="entry name" value="DUF1214"/>
</dbReference>
<dbReference type="InterPro" id="IPR037049">
    <property type="entry name" value="DUF1214_C_sf"/>
</dbReference>
<feature type="chain" id="PRO_5024274129" evidence="1">
    <location>
        <begin position="20"/>
        <end position="381"/>
    </location>
</feature>
<name>A0A5N3R0R7_9VIBR</name>
<evidence type="ECO:0000256" key="1">
    <source>
        <dbReference type="SAM" id="SignalP"/>
    </source>
</evidence>
<feature type="signal peptide" evidence="1">
    <location>
        <begin position="1"/>
        <end position="19"/>
    </location>
</feature>
<dbReference type="Pfam" id="PF06742">
    <property type="entry name" value="DUF1214"/>
    <property type="match status" value="1"/>
</dbReference>
<organism evidence="3 4">
    <name type="scientific">Vibrio fortis</name>
    <dbReference type="NCBI Taxonomy" id="212667"/>
    <lineage>
        <taxon>Bacteria</taxon>
        <taxon>Pseudomonadati</taxon>
        <taxon>Pseudomonadota</taxon>
        <taxon>Gammaproteobacteria</taxon>
        <taxon>Vibrionales</taxon>
        <taxon>Vibrionaceae</taxon>
        <taxon>Vibrio</taxon>
    </lineage>
</organism>
<keyword evidence="1" id="KW-0732">Signal</keyword>
<comment type="caution">
    <text evidence="3">The sequence shown here is derived from an EMBL/GenBank/DDBJ whole genome shotgun (WGS) entry which is preliminary data.</text>
</comment>
<evidence type="ECO:0000313" key="4">
    <source>
        <dbReference type="Proteomes" id="UP000326789"/>
    </source>
</evidence>
<feature type="domain" description="DUF1214" evidence="2">
    <location>
        <begin position="270"/>
        <end position="362"/>
    </location>
</feature>
<protein>
    <submittedName>
        <fullName evidence="3">DUF1214 domain-containing protein</fullName>
    </submittedName>
</protein>
<gene>
    <name evidence="3" type="ORF">F2P58_10940</name>
</gene>